<comment type="caution">
    <text evidence="2">The sequence shown here is derived from an EMBL/GenBank/DDBJ whole genome shotgun (WGS) entry which is preliminary data.</text>
</comment>
<accession>A0AAV4WQ06</accession>
<protein>
    <submittedName>
        <fullName evidence="2">Uncharacterized protein</fullName>
    </submittedName>
</protein>
<reference evidence="2 3" key="1">
    <citation type="submission" date="2021-06" db="EMBL/GenBank/DDBJ databases">
        <title>Caerostris extrusa draft genome.</title>
        <authorList>
            <person name="Kono N."/>
            <person name="Arakawa K."/>
        </authorList>
    </citation>
    <scope>NUCLEOTIDE SEQUENCE [LARGE SCALE GENOMIC DNA]</scope>
</reference>
<proteinExistence type="predicted"/>
<name>A0AAV4WQ06_CAEEX</name>
<organism evidence="2 3">
    <name type="scientific">Caerostris extrusa</name>
    <name type="common">Bark spider</name>
    <name type="synonym">Caerostris bankana</name>
    <dbReference type="NCBI Taxonomy" id="172846"/>
    <lineage>
        <taxon>Eukaryota</taxon>
        <taxon>Metazoa</taxon>
        <taxon>Ecdysozoa</taxon>
        <taxon>Arthropoda</taxon>
        <taxon>Chelicerata</taxon>
        <taxon>Arachnida</taxon>
        <taxon>Araneae</taxon>
        <taxon>Araneomorphae</taxon>
        <taxon>Entelegynae</taxon>
        <taxon>Araneoidea</taxon>
        <taxon>Araneidae</taxon>
        <taxon>Caerostris</taxon>
    </lineage>
</organism>
<feature type="region of interest" description="Disordered" evidence="1">
    <location>
        <begin position="1"/>
        <end position="56"/>
    </location>
</feature>
<evidence type="ECO:0000313" key="2">
    <source>
        <dbReference type="EMBL" id="GIY83628.1"/>
    </source>
</evidence>
<keyword evidence="3" id="KW-1185">Reference proteome</keyword>
<dbReference type="EMBL" id="BPLR01016405">
    <property type="protein sequence ID" value="GIY83628.1"/>
    <property type="molecule type" value="Genomic_DNA"/>
</dbReference>
<gene>
    <name evidence="2" type="ORF">CEXT_639151</name>
</gene>
<evidence type="ECO:0000256" key="1">
    <source>
        <dbReference type="SAM" id="MobiDB-lite"/>
    </source>
</evidence>
<evidence type="ECO:0000313" key="3">
    <source>
        <dbReference type="Proteomes" id="UP001054945"/>
    </source>
</evidence>
<sequence length="146" mass="16587">MLDARAGRSALFCEESRRGKSDRGGRPRKSSLPSPPRSRRLRNPIPQKNPSSTKFGRRIDTLQVTKVFGHVLLFGKVHIGVLLFKILKGVQKYCKSKSTPFMNQDDFRWTNTRPDVRPLTLEVKVTLPKGWPEVFSVDVTRIAVSI</sequence>
<feature type="compositionally biased region" description="Basic and acidic residues" evidence="1">
    <location>
        <begin position="14"/>
        <end position="25"/>
    </location>
</feature>
<dbReference type="AlphaFoldDB" id="A0AAV4WQ06"/>
<dbReference type="Proteomes" id="UP001054945">
    <property type="component" value="Unassembled WGS sequence"/>
</dbReference>